<dbReference type="EMBL" id="CP165644">
    <property type="protein sequence ID" value="XDU66236.1"/>
    <property type="molecule type" value="Genomic_DNA"/>
</dbReference>
<evidence type="ECO:0000256" key="1">
    <source>
        <dbReference type="SAM" id="SignalP"/>
    </source>
</evidence>
<feature type="signal peptide" evidence="1">
    <location>
        <begin position="1"/>
        <end position="22"/>
    </location>
</feature>
<dbReference type="KEGG" id="lrug:AB8B22_07370"/>
<sequence>MKKRILFLIFSVLFLNSCAATAIATGLLMTYELGCNEGEMKTCDSDDSVVKRVAKGLTWPVIEPIKSISDGIEDYQPKRKNRYMAYSNKSHKESVSRVTLRVIDREMATQTVNILGKNIQISVPKNVELKVIDNDIEMIDAQSGYGLPIKFFTVSNPCNNQEEWKNKEYKDKYLKKISKDEYFYLKSYTYDGKELEDKIVKANNMEKICENN</sequence>
<gene>
    <name evidence="2" type="ORF">AB8B22_07370</name>
</gene>
<dbReference type="AlphaFoldDB" id="A0AB39VEG1"/>
<name>A0AB39VEG1_9FUSO</name>
<accession>A0AB39VEG1</accession>
<feature type="chain" id="PRO_5044187654" description="Lipoprotein" evidence="1">
    <location>
        <begin position="23"/>
        <end position="212"/>
    </location>
</feature>
<protein>
    <recommendedName>
        <fullName evidence="3">Lipoprotein</fullName>
    </recommendedName>
</protein>
<dbReference type="RefSeq" id="WP_369710628.1">
    <property type="nucleotide sequence ID" value="NZ_CP165644.1"/>
</dbReference>
<proteinExistence type="predicted"/>
<organism evidence="2">
    <name type="scientific">Leptotrichia rugosa</name>
    <dbReference type="NCBI Taxonomy" id="3239302"/>
    <lineage>
        <taxon>Bacteria</taxon>
        <taxon>Fusobacteriati</taxon>
        <taxon>Fusobacteriota</taxon>
        <taxon>Fusobacteriia</taxon>
        <taxon>Fusobacteriales</taxon>
        <taxon>Leptotrichiaceae</taxon>
        <taxon>Leptotrichia</taxon>
    </lineage>
</organism>
<evidence type="ECO:0000313" key="2">
    <source>
        <dbReference type="EMBL" id="XDU66236.1"/>
    </source>
</evidence>
<reference evidence="2" key="1">
    <citation type="submission" date="2024-07" db="EMBL/GenBank/DDBJ databases">
        <authorList>
            <person name="Li X.-J."/>
            <person name="Wang X."/>
        </authorList>
    </citation>
    <scope>NUCLEOTIDE SEQUENCE</scope>
    <source>
        <strain evidence="2">HSP-334</strain>
    </source>
</reference>
<keyword evidence="1" id="KW-0732">Signal</keyword>
<evidence type="ECO:0008006" key="3">
    <source>
        <dbReference type="Google" id="ProtNLM"/>
    </source>
</evidence>